<evidence type="ECO:0008006" key="6">
    <source>
        <dbReference type="Google" id="ProtNLM"/>
    </source>
</evidence>
<dbReference type="Proteomes" id="UP000315112">
    <property type="component" value="Unassembled WGS sequence"/>
</dbReference>
<evidence type="ECO:0000313" key="4">
    <source>
        <dbReference type="Proteomes" id="UP000315112"/>
    </source>
</evidence>
<name>A0A562Q534_9BURK</name>
<dbReference type="EMBL" id="VLKW01000001">
    <property type="protein sequence ID" value="TWI51842.1"/>
    <property type="molecule type" value="Genomic_DNA"/>
</dbReference>
<evidence type="ECO:0000313" key="2">
    <source>
        <dbReference type="EMBL" id="QGZ41832.1"/>
    </source>
</evidence>
<dbReference type="Proteomes" id="UP000437862">
    <property type="component" value="Chromosome"/>
</dbReference>
<dbReference type="EMBL" id="CP046904">
    <property type="protein sequence ID" value="QGZ41832.1"/>
    <property type="molecule type" value="Genomic_DNA"/>
</dbReference>
<keyword evidence="1" id="KW-0472">Membrane</keyword>
<keyword evidence="1" id="KW-1133">Transmembrane helix</keyword>
<dbReference type="OrthoDB" id="6024366at2"/>
<gene>
    <name evidence="2" type="ORF">GO485_24085</name>
    <name evidence="3" type="ORF">IP92_00832</name>
</gene>
<dbReference type="InterPro" id="IPR046291">
    <property type="entry name" value="DUF6328"/>
</dbReference>
<reference evidence="2 5" key="3">
    <citation type="submission" date="2019-12" db="EMBL/GenBank/DDBJ databases">
        <title>Draft Genome Sequences of Six Type Strains of the Genus Massilia.</title>
        <authorList>
            <person name="Miess H."/>
            <person name="Frediansyah A."/>
            <person name="Goeker M."/>
            <person name="Gross H."/>
        </authorList>
    </citation>
    <scope>NUCLEOTIDE SEQUENCE [LARGE SCALE GENOMIC DNA]</scope>
    <source>
        <strain evidence="2 5">DSM 26639</strain>
    </source>
</reference>
<feature type="transmembrane region" description="Helical" evidence="1">
    <location>
        <begin position="99"/>
        <end position="119"/>
    </location>
</feature>
<keyword evidence="5" id="KW-1185">Reference proteome</keyword>
<reference evidence="3" key="2">
    <citation type="submission" date="2019-07" db="EMBL/GenBank/DDBJ databases">
        <authorList>
            <person name="Whitman W."/>
            <person name="Huntemann M."/>
            <person name="Clum A."/>
            <person name="Pillay M."/>
            <person name="Palaniappan K."/>
            <person name="Varghese N."/>
            <person name="Mikhailova N."/>
            <person name="Stamatis D."/>
            <person name="Reddy T."/>
            <person name="Daum C."/>
            <person name="Shapiro N."/>
            <person name="Ivanova N."/>
            <person name="Kyrpides N."/>
            <person name="Woyke T."/>
        </authorList>
    </citation>
    <scope>NUCLEOTIDE SEQUENCE</scope>
    <source>
        <strain evidence="3">CGMCC 1.10685</strain>
    </source>
</reference>
<keyword evidence="1" id="KW-0812">Transmembrane</keyword>
<feature type="transmembrane region" description="Helical" evidence="1">
    <location>
        <begin position="52"/>
        <end position="78"/>
    </location>
</feature>
<evidence type="ECO:0000313" key="5">
    <source>
        <dbReference type="Proteomes" id="UP000437862"/>
    </source>
</evidence>
<proteinExistence type="predicted"/>
<reference evidence="3 4" key="1">
    <citation type="journal article" date="2015" name="Stand. Genomic Sci.">
        <title>Genomic Encyclopedia of Bacterial and Archaeal Type Strains, Phase III: the genomes of soil and plant-associated and newly described type strains.</title>
        <authorList>
            <person name="Whitman W.B."/>
            <person name="Woyke T."/>
            <person name="Klenk H.P."/>
            <person name="Zhou Y."/>
            <person name="Lilburn T.G."/>
            <person name="Beck B.J."/>
            <person name="De Vos P."/>
            <person name="Vandamme P."/>
            <person name="Eisen J.A."/>
            <person name="Garrity G."/>
            <person name="Hugenholtz P."/>
            <person name="Kyrpides N.C."/>
        </authorList>
    </citation>
    <scope>NUCLEOTIDE SEQUENCE [LARGE SCALE GENOMIC DNA]</scope>
    <source>
        <strain evidence="3 4">CGMCC 1.10685</strain>
    </source>
</reference>
<evidence type="ECO:0000256" key="1">
    <source>
        <dbReference type="SAM" id="Phobius"/>
    </source>
</evidence>
<sequence>MADDSKEDQKITLKDQMGHILEEARMVLPGIQALFGFQTVAVFNERFADLPVYVQGCHVAALALDVIAIALVMLPAAYHRLAQPDVVTLHTVKLSSRSICWALAPLAAAIALDLFVVLFVVADEILPGIVAAAASFVLLIGLWFVFPLHRRRRHGYGSTDKGA</sequence>
<organism evidence="3 4">
    <name type="scientific">Pseudoduganella flava</name>
    <dbReference type="NCBI Taxonomy" id="871742"/>
    <lineage>
        <taxon>Bacteria</taxon>
        <taxon>Pseudomonadati</taxon>
        <taxon>Pseudomonadota</taxon>
        <taxon>Betaproteobacteria</taxon>
        <taxon>Burkholderiales</taxon>
        <taxon>Oxalobacteraceae</taxon>
        <taxon>Telluria group</taxon>
        <taxon>Pseudoduganella</taxon>
    </lineage>
</organism>
<evidence type="ECO:0000313" key="3">
    <source>
        <dbReference type="EMBL" id="TWI51842.1"/>
    </source>
</evidence>
<dbReference type="RefSeq" id="WP_145873214.1">
    <property type="nucleotide sequence ID" value="NZ_CP046904.1"/>
</dbReference>
<feature type="transmembrane region" description="Helical" evidence="1">
    <location>
        <begin position="125"/>
        <end position="146"/>
    </location>
</feature>
<dbReference type="AlphaFoldDB" id="A0A562Q534"/>
<protein>
    <recommendedName>
        <fullName evidence="6">Sodium:proton antiporter</fullName>
    </recommendedName>
</protein>
<accession>A0A562Q534</accession>
<dbReference type="Pfam" id="PF19853">
    <property type="entry name" value="DUF6328"/>
    <property type="match status" value="1"/>
</dbReference>